<reference evidence="2" key="1">
    <citation type="journal article" date="2023" name="Front. Plant Sci.">
        <title>Chromosomal-level genome assembly of Melastoma candidum provides insights into trichome evolution.</title>
        <authorList>
            <person name="Zhong Y."/>
            <person name="Wu W."/>
            <person name="Sun C."/>
            <person name="Zou P."/>
            <person name="Liu Y."/>
            <person name="Dai S."/>
            <person name="Zhou R."/>
        </authorList>
    </citation>
    <scope>NUCLEOTIDE SEQUENCE [LARGE SCALE GENOMIC DNA]</scope>
</reference>
<name>A0ACB9QEI3_9MYRT</name>
<accession>A0ACB9QEI3</accession>
<evidence type="ECO:0000313" key="2">
    <source>
        <dbReference type="Proteomes" id="UP001057402"/>
    </source>
</evidence>
<keyword evidence="2" id="KW-1185">Reference proteome</keyword>
<protein>
    <submittedName>
        <fullName evidence="1">Uncharacterized protein</fullName>
    </submittedName>
</protein>
<comment type="caution">
    <text evidence="1">The sequence shown here is derived from an EMBL/GenBank/DDBJ whole genome shotgun (WGS) entry which is preliminary data.</text>
</comment>
<evidence type="ECO:0000313" key="1">
    <source>
        <dbReference type="EMBL" id="KAI4364831.1"/>
    </source>
</evidence>
<dbReference type="Proteomes" id="UP001057402">
    <property type="component" value="Chromosome 6"/>
</dbReference>
<organism evidence="1 2">
    <name type="scientific">Melastoma candidum</name>
    <dbReference type="NCBI Taxonomy" id="119954"/>
    <lineage>
        <taxon>Eukaryota</taxon>
        <taxon>Viridiplantae</taxon>
        <taxon>Streptophyta</taxon>
        <taxon>Embryophyta</taxon>
        <taxon>Tracheophyta</taxon>
        <taxon>Spermatophyta</taxon>
        <taxon>Magnoliopsida</taxon>
        <taxon>eudicotyledons</taxon>
        <taxon>Gunneridae</taxon>
        <taxon>Pentapetalae</taxon>
        <taxon>rosids</taxon>
        <taxon>malvids</taxon>
        <taxon>Myrtales</taxon>
        <taxon>Melastomataceae</taxon>
        <taxon>Melastomatoideae</taxon>
        <taxon>Melastomateae</taxon>
        <taxon>Melastoma</taxon>
    </lineage>
</organism>
<proteinExistence type="predicted"/>
<gene>
    <name evidence="1" type="ORF">MLD38_020871</name>
</gene>
<sequence length="233" mass="26867">MPSAKPTTVAGVVDRLLSVYPEELRFDFELEKQSSFDLKIVNHTEKRVAFKVKTTSPKKYFVRPNSSIIQPQEECFVRVTLQAQREYPPDMQCRDKFLLQSTIVPPNTDMVELSQDIFNKDGGRVVEEIKLRVVYVYTNMDENPRIDNLGSPIDNNHDNDLVDLDRALQRLKTERDTAIRQVQLLQKDLELLKRHSYQRKPYGFSILATLFVGLVGIFMGLASTFLFAPQRNA</sequence>
<dbReference type="EMBL" id="CM042885">
    <property type="protein sequence ID" value="KAI4364831.1"/>
    <property type="molecule type" value="Genomic_DNA"/>
</dbReference>